<dbReference type="SMART" id="SM00408">
    <property type="entry name" value="IGc2"/>
    <property type="match status" value="3"/>
</dbReference>
<sequence length="387" mass="43064">MATETGSLFGAVTDDEKSVSVNEGESVTLHNDDTELQDTDTIRWRFGEEGSVTLLVEMSGGRITYRDFGDGRFRDRLQILDRQTGSLIIKNIRHKHSGRYEAEIHHAIGTAYKRFNVNVKDAPHVISAEQSDVKSVSVSEGDSVTLNTDVQTHRDALIVWRFGDGGVLLAKGDKEDNKSSIYDDKGMFRDRLKLDDHTGSLIITNTKSTDAGLYKLQISSNRDTKYKTFSVSVRDPGLSAGQVTGIIFGVLLVIAAAIAVVGVIVYRRIKYELQKRKIKVMTVIERDSVTLECDVTKLQSDDVIQWSFRDEVIAAFNKDNKISSVEERLTDRLKVDDQTGSLIIKDIKTEDAGLYKVKISSSSRVKSFLQLITGGGPSYSQFNLIVK</sequence>
<dbReference type="PANTHER" id="PTHR21063">
    <property type="entry name" value="LFA-3"/>
    <property type="match status" value="1"/>
</dbReference>
<dbReference type="InterPro" id="IPR013783">
    <property type="entry name" value="Ig-like_fold"/>
</dbReference>
<dbReference type="AlphaFoldDB" id="A0A9W7W9C1"/>
<gene>
    <name evidence="3" type="ORF">IRJ41_004918</name>
</gene>
<comment type="caution">
    <text evidence="3">The sequence shown here is derived from an EMBL/GenBank/DDBJ whole genome shotgun (WGS) entry which is preliminary data.</text>
</comment>
<feature type="domain" description="Ig-like" evidence="2">
    <location>
        <begin position="123"/>
        <end position="232"/>
    </location>
</feature>
<dbReference type="InterPro" id="IPR007110">
    <property type="entry name" value="Ig-like_dom"/>
</dbReference>
<dbReference type="InterPro" id="IPR003599">
    <property type="entry name" value="Ig_sub"/>
</dbReference>
<dbReference type="PANTHER" id="PTHR21063:SF4">
    <property type="entry name" value="CD48 ANTIGEN-RELATED"/>
    <property type="match status" value="1"/>
</dbReference>
<dbReference type="InterPro" id="IPR013106">
    <property type="entry name" value="Ig_V-set"/>
</dbReference>
<accession>A0A9W7W9C1</accession>
<evidence type="ECO:0000259" key="2">
    <source>
        <dbReference type="PROSITE" id="PS50835"/>
    </source>
</evidence>
<name>A0A9W7W9C1_TRIRA</name>
<feature type="domain" description="Ig-like" evidence="2">
    <location>
        <begin position="276"/>
        <end position="373"/>
    </location>
</feature>
<dbReference type="EMBL" id="JAFHDT010000025">
    <property type="protein sequence ID" value="KAI7790935.1"/>
    <property type="molecule type" value="Genomic_DNA"/>
</dbReference>
<dbReference type="SUPFAM" id="SSF48726">
    <property type="entry name" value="Immunoglobulin"/>
    <property type="match status" value="3"/>
</dbReference>
<reference evidence="3" key="1">
    <citation type="submission" date="2021-02" db="EMBL/GenBank/DDBJ databases">
        <title>Comparative genomics reveals that relaxation of natural selection precedes convergent phenotypic evolution of cavefish.</title>
        <authorList>
            <person name="Peng Z."/>
        </authorList>
    </citation>
    <scope>NUCLEOTIDE SEQUENCE</scope>
    <source>
        <tissue evidence="3">Muscle</tissue>
    </source>
</reference>
<dbReference type="InterPro" id="IPR003598">
    <property type="entry name" value="Ig_sub2"/>
</dbReference>
<dbReference type="Proteomes" id="UP001059041">
    <property type="component" value="Linkage Group LG25"/>
</dbReference>
<evidence type="ECO:0000313" key="3">
    <source>
        <dbReference type="EMBL" id="KAI7790935.1"/>
    </source>
</evidence>
<keyword evidence="1" id="KW-0812">Transmembrane</keyword>
<dbReference type="PROSITE" id="PS50835">
    <property type="entry name" value="IG_LIKE"/>
    <property type="match status" value="2"/>
</dbReference>
<dbReference type="Gene3D" id="2.60.40.10">
    <property type="entry name" value="Immunoglobulins"/>
    <property type="match status" value="3"/>
</dbReference>
<dbReference type="SMART" id="SM00409">
    <property type="entry name" value="IG"/>
    <property type="match status" value="3"/>
</dbReference>
<evidence type="ECO:0000313" key="4">
    <source>
        <dbReference type="Proteomes" id="UP001059041"/>
    </source>
</evidence>
<dbReference type="InterPro" id="IPR036179">
    <property type="entry name" value="Ig-like_dom_sf"/>
</dbReference>
<feature type="non-terminal residue" evidence="3">
    <location>
        <position position="387"/>
    </location>
</feature>
<protein>
    <recommendedName>
        <fullName evidence="2">Ig-like domain-containing protein</fullName>
    </recommendedName>
</protein>
<dbReference type="Pfam" id="PF07686">
    <property type="entry name" value="V-set"/>
    <property type="match status" value="2"/>
</dbReference>
<keyword evidence="1" id="KW-1133">Transmembrane helix</keyword>
<evidence type="ECO:0000256" key="1">
    <source>
        <dbReference type="SAM" id="Phobius"/>
    </source>
</evidence>
<keyword evidence="4" id="KW-1185">Reference proteome</keyword>
<feature type="transmembrane region" description="Helical" evidence="1">
    <location>
        <begin position="246"/>
        <end position="266"/>
    </location>
</feature>
<keyword evidence="1" id="KW-0472">Membrane</keyword>
<organism evidence="3 4">
    <name type="scientific">Triplophysa rosa</name>
    <name type="common">Cave loach</name>
    <dbReference type="NCBI Taxonomy" id="992332"/>
    <lineage>
        <taxon>Eukaryota</taxon>
        <taxon>Metazoa</taxon>
        <taxon>Chordata</taxon>
        <taxon>Craniata</taxon>
        <taxon>Vertebrata</taxon>
        <taxon>Euteleostomi</taxon>
        <taxon>Actinopterygii</taxon>
        <taxon>Neopterygii</taxon>
        <taxon>Teleostei</taxon>
        <taxon>Ostariophysi</taxon>
        <taxon>Cypriniformes</taxon>
        <taxon>Nemacheilidae</taxon>
        <taxon>Triplophysa</taxon>
    </lineage>
</organism>
<proteinExistence type="predicted"/>